<comment type="caution">
    <text evidence="3">The sequence shown here is derived from an EMBL/GenBank/DDBJ whole genome shotgun (WGS) entry which is preliminary data.</text>
</comment>
<dbReference type="PANTHER" id="PTHR43794">
    <property type="entry name" value="AMINOHYDROLASE SSNA-RELATED"/>
    <property type="match status" value="1"/>
</dbReference>
<dbReference type="Gene3D" id="2.30.40.10">
    <property type="entry name" value="Urease, subunit C, domain 1"/>
    <property type="match status" value="1"/>
</dbReference>
<evidence type="ECO:0000256" key="1">
    <source>
        <dbReference type="ARBA" id="ARBA00022801"/>
    </source>
</evidence>
<dbReference type="InterPro" id="IPR032466">
    <property type="entry name" value="Metal_Hydrolase"/>
</dbReference>
<dbReference type="SUPFAM" id="SSF51556">
    <property type="entry name" value="Metallo-dependent hydrolases"/>
    <property type="match status" value="1"/>
</dbReference>
<keyword evidence="4" id="KW-1185">Reference proteome</keyword>
<dbReference type="Pfam" id="PF01979">
    <property type="entry name" value="Amidohydro_1"/>
    <property type="match status" value="1"/>
</dbReference>
<dbReference type="SUPFAM" id="SSF51338">
    <property type="entry name" value="Composite domain of metallo-dependent hydrolases"/>
    <property type="match status" value="1"/>
</dbReference>
<accession>A0ABV7QF34</accession>
<dbReference type="Proteomes" id="UP001595764">
    <property type="component" value="Unassembled WGS sequence"/>
</dbReference>
<evidence type="ECO:0000313" key="4">
    <source>
        <dbReference type="Proteomes" id="UP001595764"/>
    </source>
</evidence>
<feature type="domain" description="Amidohydrolase-related" evidence="2">
    <location>
        <begin position="58"/>
        <end position="397"/>
    </location>
</feature>
<dbReference type="EMBL" id="JBHRWI010000014">
    <property type="protein sequence ID" value="MFC3510482.1"/>
    <property type="molecule type" value="Genomic_DNA"/>
</dbReference>
<evidence type="ECO:0000259" key="2">
    <source>
        <dbReference type="Pfam" id="PF01979"/>
    </source>
</evidence>
<dbReference type="Gene3D" id="3.20.20.140">
    <property type="entry name" value="Metal-dependent hydrolases"/>
    <property type="match status" value="1"/>
</dbReference>
<dbReference type="InterPro" id="IPR011059">
    <property type="entry name" value="Metal-dep_hydrolase_composite"/>
</dbReference>
<evidence type="ECO:0000313" key="3">
    <source>
        <dbReference type="EMBL" id="MFC3510482.1"/>
    </source>
</evidence>
<sequence>MPTERALLIRNATILSMDPEIGDLERADLLVDGERIAAVGAGLRPAGPVTEIDATGRIAIPGLVDSHRHMWQAVLRGSAPHHTLADYFRHVLGGLGQQVTPDDVYLGNLLSAYGAMAAGVTTVQDISNVQNTPDHTEAAVAALRESGLRAVFAYGNGMPDGFASDSRLPARVREVRARLLPDDSARVTMALAFESGTDEDERWNWGLARELDVSAARHVVARGPDDRPVSRLADLGVLAPGTTFIHGTGLPAGELRTIADHGGFLSIAPSVELAMGHGYPPFAPAVEAGLRPSLSVDVEVAAAADLFGPMRAAYQSARYAGASCTVRDILEFATVAGARTLGMADRIGSLTPGKQADLVLLRADDPGTAPVYDPYAAVVLGMDTGHVDTVLIAGTPVKQDGRLHAEAGPVVRRAQAVRDRIVKAGQHVPVRAQ</sequence>
<dbReference type="InterPro" id="IPR006680">
    <property type="entry name" value="Amidohydro-rel"/>
</dbReference>
<dbReference type="RefSeq" id="WP_377868397.1">
    <property type="nucleotide sequence ID" value="NZ_JBHMAY010000006.1"/>
</dbReference>
<proteinExistence type="predicted"/>
<dbReference type="InterPro" id="IPR050287">
    <property type="entry name" value="MTA/SAH_deaminase"/>
</dbReference>
<dbReference type="NCBIfam" id="NF006056">
    <property type="entry name" value="PRK08204.1"/>
    <property type="match status" value="1"/>
</dbReference>
<keyword evidence="1" id="KW-0378">Hydrolase</keyword>
<gene>
    <name evidence="3" type="ORF">ACFORO_09940</name>
</gene>
<reference evidence="4" key="1">
    <citation type="journal article" date="2019" name="Int. J. Syst. Evol. Microbiol.">
        <title>The Global Catalogue of Microorganisms (GCM) 10K type strain sequencing project: providing services to taxonomists for standard genome sequencing and annotation.</title>
        <authorList>
            <consortium name="The Broad Institute Genomics Platform"/>
            <consortium name="The Broad Institute Genome Sequencing Center for Infectious Disease"/>
            <person name="Wu L."/>
            <person name="Ma J."/>
        </authorList>
    </citation>
    <scope>NUCLEOTIDE SEQUENCE [LARGE SCALE GENOMIC DNA]</scope>
    <source>
        <strain evidence="4">CGMCC 4.7682</strain>
    </source>
</reference>
<protein>
    <submittedName>
        <fullName evidence="3">Amidohydrolase family protein</fullName>
    </submittedName>
</protein>
<name>A0ABV7QF34_9PSEU</name>
<organism evidence="3 4">
    <name type="scientific">Amycolatopsis halotolerans</name>
    <dbReference type="NCBI Taxonomy" id="330083"/>
    <lineage>
        <taxon>Bacteria</taxon>
        <taxon>Bacillati</taxon>
        <taxon>Actinomycetota</taxon>
        <taxon>Actinomycetes</taxon>
        <taxon>Pseudonocardiales</taxon>
        <taxon>Pseudonocardiaceae</taxon>
        <taxon>Amycolatopsis</taxon>
    </lineage>
</organism>
<dbReference type="PANTHER" id="PTHR43794:SF11">
    <property type="entry name" value="AMIDOHYDROLASE-RELATED DOMAIN-CONTAINING PROTEIN"/>
    <property type="match status" value="1"/>
</dbReference>